<proteinExistence type="inferred from homology"/>
<dbReference type="GO" id="GO:0003993">
    <property type="term" value="F:acid phosphatase activity"/>
    <property type="evidence" value="ECO:0007669"/>
    <property type="project" value="UniProtKB-EC"/>
</dbReference>
<feature type="domain" description="Phosphatidic acid phosphatase type 2/haloperoxidase" evidence="3">
    <location>
        <begin position="108"/>
        <end position="219"/>
    </location>
</feature>
<dbReference type="PIRSF" id="PIRSF000897">
    <property type="entry name" value="Acid_Ptase_ClsA"/>
    <property type="match status" value="1"/>
</dbReference>
<dbReference type="Pfam" id="PF01569">
    <property type="entry name" value="PAP2"/>
    <property type="match status" value="1"/>
</dbReference>
<sequence length="245" mass="26981">MIKNVAVMASILWSTHTFSASNDEIVNFLSIHEVPDSLSILPPPPTENTVQWSADKQAFIQTRHFEGERRWKLAIADANLSANHMGDAFSGVLGIDISPTTTPKLIEVLKRVRGDSARLAVRSAKLEYMRTRPFVYFDTHSCTPESEKTLSENGSYPSGHASYGWAAALVLAELVPEKQNVLLARGYDFGQSRVVCGVHWQSDVDAGRLMGSAVFARLHAKPEFRQAMAEASKELKKLGVIPSAQ</sequence>
<keyword evidence="1" id="KW-0378">Hydrolase</keyword>
<evidence type="ECO:0000256" key="1">
    <source>
        <dbReference type="PIRNR" id="PIRNR000897"/>
    </source>
</evidence>
<dbReference type="EC" id="3.1.3.2" evidence="1"/>
<dbReference type="RefSeq" id="WP_160928552.1">
    <property type="nucleotide sequence ID" value="NZ_WWEU01000002.1"/>
</dbReference>
<feature type="chain" id="PRO_5026731591" description="Acid phosphatase" evidence="2">
    <location>
        <begin position="20"/>
        <end position="245"/>
    </location>
</feature>
<dbReference type="SUPFAM" id="SSF48317">
    <property type="entry name" value="Acid phosphatase/Vanadium-dependent haloperoxidase"/>
    <property type="match status" value="1"/>
</dbReference>
<comment type="similarity">
    <text evidence="1">Belongs to the class A bacterial acid phosphatase family.</text>
</comment>
<dbReference type="PRINTS" id="PR00483">
    <property type="entry name" value="BACPHPHTASE"/>
</dbReference>
<dbReference type="Gene3D" id="1.20.144.10">
    <property type="entry name" value="Phosphatidic acid phosphatase type 2/haloperoxidase"/>
    <property type="match status" value="1"/>
</dbReference>
<keyword evidence="5" id="KW-1185">Reference proteome</keyword>
<evidence type="ECO:0000313" key="4">
    <source>
        <dbReference type="EMBL" id="MYM59095.1"/>
    </source>
</evidence>
<evidence type="ECO:0000259" key="3">
    <source>
        <dbReference type="SMART" id="SM00014"/>
    </source>
</evidence>
<dbReference type="GO" id="GO:0030288">
    <property type="term" value="C:outer membrane-bounded periplasmic space"/>
    <property type="evidence" value="ECO:0007669"/>
    <property type="project" value="InterPro"/>
</dbReference>
<dbReference type="InterPro" id="IPR000326">
    <property type="entry name" value="PAP2/HPO"/>
</dbReference>
<accession>A0A6L8LTP8</accession>
<protein>
    <recommendedName>
        <fullName evidence="1">Acid phosphatase</fullName>
        <ecNumber evidence="1">3.1.3.2</ecNumber>
    </recommendedName>
</protein>
<evidence type="ECO:0000256" key="2">
    <source>
        <dbReference type="SAM" id="SignalP"/>
    </source>
</evidence>
<gene>
    <name evidence="4" type="ORF">GTG28_07655</name>
</gene>
<comment type="catalytic activity">
    <reaction evidence="1">
        <text>a phosphate monoester + H2O = an alcohol + phosphate</text>
        <dbReference type="Rhea" id="RHEA:15017"/>
        <dbReference type="ChEBI" id="CHEBI:15377"/>
        <dbReference type="ChEBI" id="CHEBI:30879"/>
        <dbReference type="ChEBI" id="CHEBI:43474"/>
        <dbReference type="ChEBI" id="CHEBI:67140"/>
        <dbReference type="EC" id="3.1.3.2"/>
    </reaction>
</comment>
<dbReference type="InterPro" id="IPR036938">
    <property type="entry name" value="PAP2/HPO_sf"/>
</dbReference>
<dbReference type="AlphaFoldDB" id="A0A6L8LTP8"/>
<feature type="signal peptide" evidence="2">
    <location>
        <begin position="1"/>
        <end position="19"/>
    </location>
</feature>
<comment type="caution">
    <text evidence="4">The sequence shown here is derived from an EMBL/GenBank/DDBJ whole genome shotgun (WGS) entry which is preliminary data.</text>
</comment>
<keyword evidence="2" id="KW-0732">Signal</keyword>
<organism evidence="4 5">
    <name type="scientific">Vibrio tetraodonis subsp. pristinus</name>
    <dbReference type="NCBI Taxonomy" id="2695891"/>
    <lineage>
        <taxon>Bacteria</taxon>
        <taxon>Pseudomonadati</taxon>
        <taxon>Pseudomonadota</taxon>
        <taxon>Gammaproteobacteria</taxon>
        <taxon>Vibrionales</taxon>
        <taxon>Vibrionaceae</taxon>
        <taxon>Vibrio</taxon>
    </lineage>
</organism>
<reference evidence="4 5" key="1">
    <citation type="submission" date="2020-01" db="EMBL/GenBank/DDBJ databases">
        <title>Draft Genome Sequence of Vibrio sp. strain OCN044, Isolated from a Healthy Coral at Palmyra Atoll.</title>
        <authorList>
            <person name="Videau P."/>
            <person name="Loughran R."/>
            <person name="Esquivel A."/>
            <person name="Deadmond M."/>
            <person name="Paddock B.E."/>
            <person name="Saw J.H."/>
            <person name="Ushijima B."/>
        </authorList>
    </citation>
    <scope>NUCLEOTIDE SEQUENCE [LARGE SCALE GENOMIC DNA]</scope>
    <source>
        <strain evidence="4 5">OCN044</strain>
    </source>
</reference>
<dbReference type="Proteomes" id="UP000478571">
    <property type="component" value="Unassembled WGS sequence"/>
</dbReference>
<dbReference type="CDD" id="cd03397">
    <property type="entry name" value="PAP2_acid_phosphatase"/>
    <property type="match status" value="1"/>
</dbReference>
<name>A0A6L8LTP8_9VIBR</name>
<dbReference type="EMBL" id="WWEU01000002">
    <property type="protein sequence ID" value="MYM59095.1"/>
    <property type="molecule type" value="Genomic_DNA"/>
</dbReference>
<dbReference type="SMART" id="SM00014">
    <property type="entry name" value="acidPPc"/>
    <property type="match status" value="1"/>
</dbReference>
<evidence type="ECO:0000313" key="5">
    <source>
        <dbReference type="Proteomes" id="UP000478571"/>
    </source>
</evidence>
<dbReference type="InterPro" id="IPR001011">
    <property type="entry name" value="Acid_Pase_classA_bac"/>
</dbReference>